<feature type="transmembrane region" description="Helical" evidence="1">
    <location>
        <begin position="69"/>
        <end position="89"/>
    </location>
</feature>
<feature type="domain" description="Protein FecR C-terminal" evidence="3">
    <location>
        <begin position="234"/>
        <end position="299"/>
    </location>
</feature>
<keyword evidence="1" id="KW-1133">Transmembrane helix</keyword>
<dbReference type="Pfam" id="PF16344">
    <property type="entry name" value="FecR_C"/>
    <property type="match status" value="1"/>
</dbReference>
<sequence length="300" mass="34105">MEKRFKQITTDYLEGKSDQTQDKVVEDFIRRMNQRGISLEQVTSDRKRKAKIYNAIISKTKVKSKSSKGFYQFALVGVLMIASALFYFLSSPVDSTHIYETTSVERTIILSDQTKVTLSAHSKIVVDKDYNESNRQVSLQGKAFFNVTPNKKLAFIVTTRDLQTKVLGTSFTVDEQTTTSLVDVQSGKVQVMATNGEESVILKQNQKAYYHNNKLQKKDASNQIISSLNQAMNMKNASFKFWSLALQQEFDVVIESSNNKLKYIKITGDYRNSSLSDILNSFCFIHNLTYQINGKTVTIK</sequence>
<dbReference type="Gene3D" id="2.60.120.1440">
    <property type="match status" value="1"/>
</dbReference>
<dbReference type="EMBL" id="WMJX01000053">
    <property type="protein sequence ID" value="MTG99244.1"/>
    <property type="molecule type" value="Genomic_DNA"/>
</dbReference>
<dbReference type="InterPro" id="IPR006860">
    <property type="entry name" value="FecR"/>
</dbReference>
<accession>A0A6I3LN08</accession>
<dbReference type="AlphaFoldDB" id="A0A6I3LN08"/>
<proteinExistence type="predicted"/>
<feature type="domain" description="FecR protein" evidence="2">
    <location>
        <begin position="101"/>
        <end position="190"/>
    </location>
</feature>
<evidence type="ECO:0000259" key="2">
    <source>
        <dbReference type="Pfam" id="PF04773"/>
    </source>
</evidence>
<dbReference type="Pfam" id="PF04773">
    <property type="entry name" value="FecR"/>
    <property type="match status" value="1"/>
</dbReference>
<dbReference type="OrthoDB" id="1097132at2"/>
<evidence type="ECO:0000256" key="1">
    <source>
        <dbReference type="SAM" id="Phobius"/>
    </source>
</evidence>
<keyword evidence="5" id="KW-1185">Reference proteome</keyword>
<dbReference type="InterPro" id="IPR012373">
    <property type="entry name" value="Ferrdict_sens_TM"/>
</dbReference>
<dbReference type="PANTHER" id="PTHR30273:SF2">
    <property type="entry name" value="PROTEIN FECR"/>
    <property type="match status" value="1"/>
</dbReference>
<organism evidence="4 5">
    <name type="scientific">Myroides albus</name>
    <dbReference type="NCBI Taxonomy" id="2562892"/>
    <lineage>
        <taxon>Bacteria</taxon>
        <taxon>Pseudomonadati</taxon>
        <taxon>Bacteroidota</taxon>
        <taxon>Flavobacteriia</taxon>
        <taxon>Flavobacteriales</taxon>
        <taxon>Flavobacteriaceae</taxon>
        <taxon>Myroides</taxon>
    </lineage>
</organism>
<dbReference type="GO" id="GO:0016989">
    <property type="term" value="F:sigma factor antagonist activity"/>
    <property type="evidence" value="ECO:0007669"/>
    <property type="project" value="TreeGrafter"/>
</dbReference>
<keyword evidence="1" id="KW-0472">Membrane</keyword>
<dbReference type="Proteomes" id="UP000438760">
    <property type="component" value="Unassembled WGS sequence"/>
</dbReference>
<dbReference type="Gene3D" id="3.55.50.30">
    <property type="match status" value="1"/>
</dbReference>
<evidence type="ECO:0000313" key="5">
    <source>
        <dbReference type="Proteomes" id="UP000438760"/>
    </source>
</evidence>
<dbReference type="InterPro" id="IPR032508">
    <property type="entry name" value="FecR_C"/>
</dbReference>
<dbReference type="PIRSF" id="PIRSF018266">
    <property type="entry name" value="FecR"/>
    <property type="match status" value="1"/>
</dbReference>
<comment type="caution">
    <text evidence="4">The sequence shown here is derived from an EMBL/GenBank/DDBJ whole genome shotgun (WGS) entry which is preliminary data.</text>
</comment>
<evidence type="ECO:0000313" key="4">
    <source>
        <dbReference type="EMBL" id="MTG99244.1"/>
    </source>
</evidence>
<dbReference type="PANTHER" id="PTHR30273">
    <property type="entry name" value="PERIPLASMIC SIGNAL SENSOR AND SIGMA FACTOR ACTIVATOR FECR-RELATED"/>
    <property type="match status" value="1"/>
</dbReference>
<gene>
    <name evidence="4" type="ORF">GJV76_14095</name>
</gene>
<name>A0A6I3LN08_9FLAO</name>
<keyword evidence="1" id="KW-0812">Transmembrane</keyword>
<dbReference type="RefSeq" id="WP_155093243.1">
    <property type="nucleotide sequence ID" value="NZ_WMJX01000053.1"/>
</dbReference>
<evidence type="ECO:0000259" key="3">
    <source>
        <dbReference type="Pfam" id="PF16344"/>
    </source>
</evidence>
<protein>
    <submittedName>
        <fullName evidence="4">DUF4974 domain-containing protein</fullName>
    </submittedName>
</protein>
<reference evidence="4 5" key="1">
    <citation type="submission" date="2019-11" db="EMBL/GenBank/DDBJ databases">
        <title>Genome of Strain BIT-d1.</title>
        <authorList>
            <person name="Yang Y."/>
        </authorList>
    </citation>
    <scope>NUCLEOTIDE SEQUENCE [LARGE SCALE GENOMIC DNA]</scope>
    <source>
        <strain evidence="4 5">BIT-d1</strain>
    </source>
</reference>